<dbReference type="SUPFAM" id="SSF48403">
    <property type="entry name" value="Ankyrin repeat"/>
    <property type="match status" value="1"/>
</dbReference>
<feature type="domain" description="DUF4246" evidence="4">
    <location>
        <begin position="630"/>
        <end position="789"/>
    </location>
</feature>
<dbReference type="Pfam" id="PF00023">
    <property type="entry name" value="Ank"/>
    <property type="match status" value="1"/>
</dbReference>
<accession>T0S3F5</accession>
<evidence type="ECO:0000256" key="1">
    <source>
        <dbReference type="ARBA" id="ARBA00022737"/>
    </source>
</evidence>
<dbReference type="PANTHER" id="PTHR24198">
    <property type="entry name" value="ANKYRIN REPEAT AND PROTEIN KINASE DOMAIN-CONTAINING PROTEIN"/>
    <property type="match status" value="1"/>
</dbReference>
<dbReference type="PROSITE" id="PS50088">
    <property type="entry name" value="ANK_REPEAT"/>
    <property type="match status" value="3"/>
</dbReference>
<reference evidence="5 6" key="1">
    <citation type="submission" date="2012-04" db="EMBL/GenBank/DDBJ databases">
        <title>The Genome Sequence of Saprolegnia declina VS20.</title>
        <authorList>
            <consortium name="The Broad Institute Genome Sequencing Platform"/>
            <person name="Russ C."/>
            <person name="Nusbaum C."/>
            <person name="Tyler B."/>
            <person name="van West P."/>
            <person name="Dieguez-Uribeondo J."/>
            <person name="de Bruijn I."/>
            <person name="Tripathy S."/>
            <person name="Jiang R."/>
            <person name="Young S.K."/>
            <person name="Zeng Q."/>
            <person name="Gargeya S."/>
            <person name="Fitzgerald M."/>
            <person name="Haas B."/>
            <person name="Abouelleil A."/>
            <person name="Alvarado L."/>
            <person name="Arachchi H.M."/>
            <person name="Berlin A."/>
            <person name="Chapman S.B."/>
            <person name="Goldberg J."/>
            <person name="Griggs A."/>
            <person name="Gujja S."/>
            <person name="Hansen M."/>
            <person name="Howarth C."/>
            <person name="Imamovic A."/>
            <person name="Larimer J."/>
            <person name="McCowen C."/>
            <person name="Montmayeur A."/>
            <person name="Murphy C."/>
            <person name="Neiman D."/>
            <person name="Pearson M."/>
            <person name="Priest M."/>
            <person name="Roberts A."/>
            <person name="Saif S."/>
            <person name="Shea T."/>
            <person name="Sisk P."/>
            <person name="Sykes S."/>
            <person name="Wortman J."/>
            <person name="Nusbaum C."/>
            <person name="Birren B."/>
        </authorList>
    </citation>
    <scope>NUCLEOTIDE SEQUENCE [LARGE SCALE GENOMIC DNA]</scope>
    <source>
        <strain evidence="5 6">VS20</strain>
    </source>
</reference>
<dbReference type="Proteomes" id="UP000030762">
    <property type="component" value="Unassembled WGS sequence"/>
</dbReference>
<evidence type="ECO:0000313" key="6">
    <source>
        <dbReference type="Proteomes" id="UP000030762"/>
    </source>
</evidence>
<feature type="repeat" description="ANK" evidence="3">
    <location>
        <begin position="88"/>
        <end position="120"/>
    </location>
</feature>
<organism evidence="5 6">
    <name type="scientific">Saprolegnia diclina (strain VS20)</name>
    <dbReference type="NCBI Taxonomy" id="1156394"/>
    <lineage>
        <taxon>Eukaryota</taxon>
        <taxon>Sar</taxon>
        <taxon>Stramenopiles</taxon>
        <taxon>Oomycota</taxon>
        <taxon>Saprolegniomycetes</taxon>
        <taxon>Saprolegniales</taxon>
        <taxon>Saprolegniaceae</taxon>
        <taxon>Saprolegnia</taxon>
    </lineage>
</organism>
<dbReference type="PANTHER" id="PTHR24198:SF165">
    <property type="entry name" value="ANKYRIN REPEAT-CONTAINING PROTEIN-RELATED"/>
    <property type="match status" value="1"/>
</dbReference>
<dbReference type="InterPro" id="IPR049192">
    <property type="entry name" value="DUF4246_C"/>
</dbReference>
<dbReference type="EMBL" id="JH767138">
    <property type="protein sequence ID" value="EQC39568.1"/>
    <property type="molecule type" value="Genomic_DNA"/>
</dbReference>
<feature type="domain" description="DUF4246" evidence="4">
    <location>
        <begin position="505"/>
        <end position="610"/>
    </location>
</feature>
<dbReference type="RefSeq" id="XP_008606840.1">
    <property type="nucleotide sequence ID" value="XM_008608618.1"/>
</dbReference>
<dbReference type="InterPro" id="IPR002110">
    <property type="entry name" value="Ankyrin_rpt"/>
</dbReference>
<sequence length="838" mass="91139">MHNDDDAVTAMPALGFSSNLEQTANAFLAGAADGSLATVAMLLDDVDVDAAMDDDGSGALHLAAAAGHVQVVDFLVPRIADTSRRNKSGHTPLGLAVTHGHLYCVDALLRHDVNPRALDGSRRSPLWLAAHHGHMEIASALLAVGVRVDIISWAKCTPLCAIALSETPNFDLLRLLLAQHPNPDTVAAGLATTVSFSPHGGPIAQLYIDAGLTSSLAVLCEFLSYRRLDGAMYIAATIDWAEERDAFTSKAGHGDRATLCRHLASGDPLMTAIRHDMPDAVAVLAPLTDVSKWDYLHIAVDDARMVTSLVAAGCNPNLLDTRGRSALHCAIVSGALESVRILAPITKDAARYRHNGQSLLALALASPARHRQDIIAYLAESILHATHLVPTSVFFWQPTANTVLGSPKTVAYAASELAYMHALCFLLDAPSWPRRLATADIRAAQRRVSIDGQRLLRFEVELRRAACLVAGHVPNTAFGVYHTTTSLAPTLARFLEPLEPRSAGNGIREIIDPNLHCIVHGLTRFDREPHCGRLCVPKYIANGTSSRFQWLPTTIDVDAGRVTHRAYFNNIPSRHTRLLAALHQLIQELRPLWQLSMTANDTDHIPQIRIPVSAPTPVLPPTLPRDFFTLQSAQLETASTLQVVVQAQALVVSSTSPTHHGLSWQANGSGCTSDGIVATGLVVYAADHVKALPKLRFRQSFTQRAWVPDPSNPTTEVPWHERHWFGYQETGFVTLHVGRLVTIPTCVDYCLSPFELEKSASSGALRLLRVYLVQKEARKRLLSTEFVPPPYEALPQLPLPEPVVDIIWAFVGIPPRISTAQAHVWANQARAERLGTLQ</sequence>
<dbReference type="OrthoDB" id="415532at2759"/>
<dbReference type="Pfam" id="PF12796">
    <property type="entry name" value="Ank_2"/>
    <property type="match status" value="2"/>
</dbReference>
<dbReference type="InterPro" id="IPR036770">
    <property type="entry name" value="Ankyrin_rpt-contain_sf"/>
</dbReference>
<dbReference type="SMART" id="SM00248">
    <property type="entry name" value="ANK"/>
    <property type="match status" value="6"/>
</dbReference>
<evidence type="ECO:0000256" key="3">
    <source>
        <dbReference type="PROSITE-ProRule" id="PRU00023"/>
    </source>
</evidence>
<dbReference type="Pfam" id="PF14033">
    <property type="entry name" value="DUF4246"/>
    <property type="match status" value="2"/>
</dbReference>
<dbReference type="InParanoid" id="T0S3F5"/>
<keyword evidence="2 3" id="KW-0040">ANK repeat</keyword>
<feature type="repeat" description="ANK" evidence="3">
    <location>
        <begin position="121"/>
        <end position="153"/>
    </location>
</feature>
<keyword evidence="1" id="KW-0677">Repeat</keyword>
<evidence type="ECO:0000313" key="5">
    <source>
        <dbReference type="EMBL" id="EQC39568.1"/>
    </source>
</evidence>
<dbReference type="GeneID" id="19943730"/>
<proteinExistence type="predicted"/>
<evidence type="ECO:0000259" key="4">
    <source>
        <dbReference type="Pfam" id="PF14033"/>
    </source>
</evidence>
<dbReference type="STRING" id="1156394.T0S3F5"/>
<dbReference type="eggNOG" id="KOG4177">
    <property type="taxonomic scope" value="Eukaryota"/>
</dbReference>
<evidence type="ECO:0000256" key="2">
    <source>
        <dbReference type="ARBA" id="ARBA00023043"/>
    </source>
</evidence>
<feature type="repeat" description="ANK" evidence="3">
    <location>
        <begin position="55"/>
        <end position="87"/>
    </location>
</feature>
<dbReference type="AlphaFoldDB" id="T0S3F5"/>
<gene>
    <name evidence="5" type="ORF">SDRG_03003</name>
</gene>
<keyword evidence="6" id="KW-1185">Reference proteome</keyword>
<dbReference type="PROSITE" id="PS50297">
    <property type="entry name" value="ANK_REP_REGION"/>
    <property type="match status" value="2"/>
</dbReference>
<dbReference type="Gene3D" id="1.25.40.20">
    <property type="entry name" value="Ankyrin repeat-containing domain"/>
    <property type="match status" value="3"/>
</dbReference>
<protein>
    <recommendedName>
        <fullName evidence="4">DUF4246 domain-containing protein</fullName>
    </recommendedName>
</protein>
<name>T0S3F5_SAPDV</name>
<dbReference type="VEuPathDB" id="FungiDB:SDRG_03003"/>